<protein>
    <submittedName>
        <fullName evidence="8">Uncharacterized protein</fullName>
    </submittedName>
</protein>
<evidence type="ECO:0000313" key="8">
    <source>
        <dbReference type="EMBL" id="KAK7381199.1"/>
    </source>
</evidence>
<dbReference type="EMBL" id="JAYMYS010000009">
    <property type="protein sequence ID" value="KAK7381199.1"/>
    <property type="molecule type" value="Genomic_DNA"/>
</dbReference>
<dbReference type="PANTHER" id="PTHR48063">
    <property type="entry name" value="LRR RECEPTOR-LIKE KINASE"/>
    <property type="match status" value="1"/>
</dbReference>
<sequence>MSMHLNDNNLSGEIPSLTLCKWLITIDFGDNILQGTLPAWVGHNLHSLIVFRLRGNKMQGSIPTSLCNLLFLQVLDLSRNNITGEIPQCLSQIFALSNLKFPRKTIAYNRNGIADGTSSPSSVEEIIIASKGQNREYRKNLGFMTVIDLSSNHLTGEMPQSVTTLMALAGLNLSGNNLTGMIPNNIDHMKCWNHLTCQKTSFMEKSNKLFKFDFLSYINLSFNNLSG</sequence>
<dbReference type="InterPro" id="IPR046956">
    <property type="entry name" value="RLP23-like"/>
</dbReference>
<evidence type="ECO:0000256" key="5">
    <source>
        <dbReference type="ARBA" id="ARBA00023136"/>
    </source>
</evidence>
<evidence type="ECO:0000313" key="9">
    <source>
        <dbReference type="Proteomes" id="UP001386955"/>
    </source>
</evidence>
<evidence type="ECO:0000256" key="2">
    <source>
        <dbReference type="ARBA" id="ARBA00022692"/>
    </source>
</evidence>
<keyword evidence="6" id="KW-0675">Receptor</keyword>
<name>A0AAN9RQC3_PSOTE</name>
<keyword evidence="5" id="KW-0472">Membrane</keyword>
<accession>A0AAN9RQC3</accession>
<dbReference type="Gene3D" id="3.80.10.10">
    <property type="entry name" value="Ribonuclease Inhibitor"/>
    <property type="match status" value="1"/>
</dbReference>
<comment type="subcellular location">
    <subcellularLocation>
        <location evidence="1">Membrane</location>
        <topology evidence="1">Single-pass type I membrane protein</topology>
    </subcellularLocation>
</comment>
<dbReference type="InterPro" id="IPR001611">
    <property type="entry name" value="Leu-rich_rpt"/>
</dbReference>
<dbReference type="AlphaFoldDB" id="A0AAN9RQC3"/>
<evidence type="ECO:0000256" key="4">
    <source>
        <dbReference type="ARBA" id="ARBA00022989"/>
    </source>
</evidence>
<dbReference type="Pfam" id="PF00560">
    <property type="entry name" value="LRR_1"/>
    <property type="match status" value="4"/>
</dbReference>
<keyword evidence="3" id="KW-0732">Signal</keyword>
<keyword evidence="2" id="KW-0812">Transmembrane</keyword>
<keyword evidence="9" id="KW-1185">Reference proteome</keyword>
<keyword evidence="4" id="KW-1133">Transmembrane helix</keyword>
<organism evidence="8 9">
    <name type="scientific">Psophocarpus tetragonolobus</name>
    <name type="common">Winged bean</name>
    <name type="synonym">Dolichos tetragonolobus</name>
    <dbReference type="NCBI Taxonomy" id="3891"/>
    <lineage>
        <taxon>Eukaryota</taxon>
        <taxon>Viridiplantae</taxon>
        <taxon>Streptophyta</taxon>
        <taxon>Embryophyta</taxon>
        <taxon>Tracheophyta</taxon>
        <taxon>Spermatophyta</taxon>
        <taxon>Magnoliopsida</taxon>
        <taxon>eudicotyledons</taxon>
        <taxon>Gunneridae</taxon>
        <taxon>Pentapetalae</taxon>
        <taxon>rosids</taxon>
        <taxon>fabids</taxon>
        <taxon>Fabales</taxon>
        <taxon>Fabaceae</taxon>
        <taxon>Papilionoideae</taxon>
        <taxon>50 kb inversion clade</taxon>
        <taxon>NPAAA clade</taxon>
        <taxon>indigoferoid/millettioid clade</taxon>
        <taxon>Phaseoleae</taxon>
        <taxon>Psophocarpus</taxon>
    </lineage>
</organism>
<comment type="caution">
    <text evidence="8">The sequence shown here is derived from an EMBL/GenBank/DDBJ whole genome shotgun (WGS) entry which is preliminary data.</text>
</comment>
<proteinExistence type="predicted"/>
<evidence type="ECO:0000256" key="1">
    <source>
        <dbReference type="ARBA" id="ARBA00004479"/>
    </source>
</evidence>
<keyword evidence="7" id="KW-0325">Glycoprotein</keyword>
<dbReference type="GO" id="GO:0016020">
    <property type="term" value="C:membrane"/>
    <property type="evidence" value="ECO:0007669"/>
    <property type="project" value="UniProtKB-SubCell"/>
</dbReference>
<evidence type="ECO:0000256" key="3">
    <source>
        <dbReference type="ARBA" id="ARBA00022729"/>
    </source>
</evidence>
<gene>
    <name evidence="8" type="ORF">VNO78_33729</name>
</gene>
<dbReference type="Proteomes" id="UP001386955">
    <property type="component" value="Unassembled WGS sequence"/>
</dbReference>
<dbReference type="SUPFAM" id="SSF52058">
    <property type="entry name" value="L domain-like"/>
    <property type="match status" value="1"/>
</dbReference>
<dbReference type="PANTHER" id="PTHR48063:SF98">
    <property type="entry name" value="LRR RECEPTOR-LIKE SERINE_THREONINE-PROTEIN KINASE FLS2"/>
    <property type="match status" value="1"/>
</dbReference>
<reference evidence="8 9" key="1">
    <citation type="submission" date="2024-01" db="EMBL/GenBank/DDBJ databases">
        <title>The genomes of 5 underutilized Papilionoideae crops provide insights into root nodulation and disease resistanc.</title>
        <authorList>
            <person name="Jiang F."/>
        </authorList>
    </citation>
    <scope>NUCLEOTIDE SEQUENCE [LARGE SCALE GENOMIC DNA]</scope>
    <source>
        <strain evidence="8">DUOXIRENSHENG_FW03</strain>
        <tissue evidence="8">Leaves</tissue>
    </source>
</reference>
<evidence type="ECO:0000256" key="6">
    <source>
        <dbReference type="ARBA" id="ARBA00023170"/>
    </source>
</evidence>
<evidence type="ECO:0000256" key="7">
    <source>
        <dbReference type="ARBA" id="ARBA00023180"/>
    </source>
</evidence>
<dbReference type="InterPro" id="IPR032675">
    <property type="entry name" value="LRR_dom_sf"/>
</dbReference>